<organism evidence="4 5">
    <name type="scientific">Craurococcus roseus</name>
    <dbReference type="NCBI Taxonomy" id="77585"/>
    <lineage>
        <taxon>Bacteria</taxon>
        <taxon>Pseudomonadati</taxon>
        <taxon>Pseudomonadota</taxon>
        <taxon>Alphaproteobacteria</taxon>
        <taxon>Acetobacterales</taxon>
        <taxon>Acetobacteraceae</taxon>
        <taxon>Craurococcus</taxon>
    </lineage>
</organism>
<dbReference type="Gene3D" id="2.40.37.20">
    <property type="entry name" value="D-serine dehydratase-like domain"/>
    <property type="match status" value="1"/>
</dbReference>
<dbReference type="EMBL" id="BAAAFZ010000008">
    <property type="protein sequence ID" value="GAA0572636.1"/>
    <property type="molecule type" value="Genomic_DNA"/>
</dbReference>
<proteinExistence type="inferred from homology"/>
<evidence type="ECO:0000313" key="4">
    <source>
        <dbReference type="EMBL" id="GAA0572636.1"/>
    </source>
</evidence>
<dbReference type="PANTHER" id="PTHR28004:SF2">
    <property type="entry name" value="D-SERINE DEHYDRATASE"/>
    <property type="match status" value="1"/>
</dbReference>
<dbReference type="SUPFAM" id="SSF51419">
    <property type="entry name" value="PLP-binding barrel"/>
    <property type="match status" value="1"/>
</dbReference>
<feature type="domain" description="D-serine dehydratase-like" evidence="3">
    <location>
        <begin position="258"/>
        <end position="364"/>
    </location>
</feature>
<evidence type="ECO:0000256" key="2">
    <source>
        <dbReference type="ARBA" id="ARBA00023239"/>
    </source>
</evidence>
<dbReference type="PANTHER" id="PTHR28004">
    <property type="entry name" value="ZGC:162816-RELATED"/>
    <property type="match status" value="1"/>
</dbReference>
<evidence type="ECO:0000259" key="3">
    <source>
        <dbReference type="SMART" id="SM01119"/>
    </source>
</evidence>
<dbReference type="InterPro" id="IPR051466">
    <property type="entry name" value="D-amino_acid_metab_enzyme"/>
</dbReference>
<comment type="caution">
    <text evidence="4">The sequence shown here is derived from an EMBL/GenBank/DDBJ whole genome shotgun (WGS) entry which is preliminary data.</text>
</comment>
<gene>
    <name evidence="4" type="ORF">GCM10009416_09120</name>
</gene>
<dbReference type="Gene3D" id="3.20.20.10">
    <property type="entry name" value="Alanine racemase"/>
    <property type="match status" value="1"/>
</dbReference>
<dbReference type="InterPro" id="IPR026956">
    <property type="entry name" value="D-ser_dehydrat-like_dom"/>
</dbReference>
<keyword evidence="5" id="KW-1185">Reference proteome</keyword>
<evidence type="ECO:0000256" key="1">
    <source>
        <dbReference type="ARBA" id="ARBA00005323"/>
    </source>
</evidence>
<dbReference type="InterPro" id="IPR001608">
    <property type="entry name" value="Ala_racemase_N"/>
</dbReference>
<comment type="similarity">
    <text evidence="1">Belongs to the DSD1 family.</text>
</comment>
<dbReference type="Pfam" id="PF01168">
    <property type="entry name" value="Ala_racemase_N"/>
    <property type="match status" value="1"/>
</dbReference>
<dbReference type="InterPro" id="IPR029066">
    <property type="entry name" value="PLP-binding_barrel"/>
</dbReference>
<reference evidence="5" key="1">
    <citation type="journal article" date="2019" name="Int. J. Syst. Evol. Microbiol.">
        <title>The Global Catalogue of Microorganisms (GCM) 10K type strain sequencing project: providing services to taxonomists for standard genome sequencing and annotation.</title>
        <authorList>
            <consortium name="The Broad Institute Genomics Platform"/>
            <consortium name="The Broad Institute Genome Sequencing Center for Infectious Disease"/>
            <person name="Wu L."/>
            <person name="Ma J."/>
        </authorList>
    </citation>
    <scope>NUCLEOTIDE SEQUENCE [LARGE SCALE GENOMIC DNA]</scope>
    <source>
        <strain evidence="5">JCM 9933</strain>
    </source>
</reference>
<dbReference type="Proteomes" id="UP001501588">
    <property type="component" value="Unassembled WGS sequence"/>
</dbReference>
<protein>
    <submittedName>
        <fullName evidence="4">DSD1 family PLP-dependent enzyme</fullName>
    </submittedName>
</protein>
<name>A0ABP3PQ68_9PROT</name>
<dbReference type="InterPro" id="IPR042208">
    <property type="entry name" value="D-ser_dehydrat-like_sf"/>
</dbReference>
<dbReference type="SMART" id="SM01119">
    <property type="entry name" value="D-ser_dehydrat"/>
    <property type="match status" value="1"/>
</dbReference>
<sequence>MRTGPLTYRRMTTLDDLPTPCLVLDLGVLRRNIARMAAAVARHPGVALRPHLKTAKSRDVARMAAPGRGAITVSTLAEARHFAEGGWTDQIYAVGIAPRKLDAVAELNAVGADVKVVTDDPGAAHAVAAHPGPVSALVEVDVGEGRGGVRPEDDALPEIAAALGPRLAGVMAHAGHSYAERTPEAMAAVAEAERAGVVRAAERLRAMGHAVPIVSLGSSPTALHARNLAGVTEVRAGVYMFGDLFQMQLGTHGPDGIALTVLASVIGRRPGRNAVLLDAGALALSKDRSTEAAPRDYGFGLVLDRAGRPSFGEAVVTRVHQEHGEARGAEPLPFARLPVGARVRVAPNHACLTAAAHDRYHVVDGGERVLAVWERVNGW</sequence>
<evidence type="ECO:0000313" key="5">
    <source>
        <dbReference type="Proteomes" id="UP001501588"/>
    </source>
</evidence>
<dbReference type="Pfam" id="PF14031">
    <property type="entry name" value="D-ser_dehydrat"/>
    <property type="match status" value="1"/>
</dbReference>
<keyword evidence="2" id="KW-0456">Lyase</keyword>
<accession>A0ABP3PQ68</accession>